<feature type="transmembrane region" description="Helical" evidence="9">
    <location>
        <begin position="47"/>
        <end position="74"/>
    </location>
</feature>
<feature type="transmembrane region" description="Helical" evidence="9">
    <location>
        <begin position="358"/>
        <end position="381"/>
    </location>
</feature>
<feature type="domain" description="TRAP C4-dicarboxylate transport system permease DctM subunit" evidence="11">
    <location>
        <begin position="232"/>
        <end position="638"/>
    </location>
</feature>
<evidence type="ECO:0000313" key="12">
    <source>
        <dbReference type="EMBL" id="MCK9684201.1"/>
    </source>
</evidence>
<protein>
    <submittedName>
        <fullName evidence="12">TRAP transporter large permease subunit</fullName>
    </submittedName>
</protein>
<keyword evidence="6 9" id="KW-1133">Transmembrane helix</keyword>
<dbReference type="GO" id="GO:0005886">
    <property type="term" value="C:plasma membrane"/>
    <property type="evidence" value="ECO:0007669"/>
    <property type="project" value="UniProtKB-SubCell"/>
</dbReference>
<evidence type="ECO:0000256" key="6">
    <source>
        <dbReference type="ARBA" id="ARBA00022989"/>
    </source>
</evidence>
<evidence type="ECO:0000256" key="4">
    <source>
        <dbReference type="ARBA" id="ARBA00022519"/>
    </source>
</evidence>
<dbReference type="PANTHER" id="PTHR33362">
    <property type="entry name" value="SIALIC ACID TRAP TRANSPORTER PERMEASE PROTEIN SIAT-RELATED"/>
    <property type="match status" value="1"/>
</dbReference>
<feature type="transmembrane region" description="Helical" evidence="9">
    <location>
        <begin position="577"/>
        <end position="598"/>
    </location>
</feature>
<dbReference type="Pfam" id="PF04290">
    <property type="entry name" value="DctQ"/>
    <property type="match status" value="1"/>
</dbReference>
<feature type="transmembrane region" description="Helical" evidence="9">
    <location>
        <begin position="194"/>
        <end position="212"/>
    </location>
</feature>
<evidence type="ECO:0000256" key="7">
    <source>
        <dbReference type="ARBA" id="ARBA00023136"/>
    </source>
</evidence>
<reference evidence="12" key="1">
    <citation type="submission" date="2021-11" db="EMBL/GenBank/DDBJ databases">
        <title>BS-T2-15 a new species belonging to the Comamonadaceae family isolated from the soil of a French oak forest.</title>
        <authorList>
            <person name="Mieszkin S."/>
            <person name="Alain K."/>
        </authorList>
    </citation>
    <scope>NUCLEOTIDE SEQUENCE</scope>
    <source>
        <strain evidence="12">BS-T2-15</strain>
    </source>
</reference>
<evidence type="ECO:0000313" key="13">
    <source>
        <dbReference type="Proteomes" id="UP001139353"/>
    </source>
</evidence>
<proteinExistence type="predicted"/>
<dbReference type="InterPro" id="IPR004681">
    <property type="entry name" value="TRAP_DctM"/>
</dbReference>
<feature type="transmembrane region" description="Helical" evidence="9">
    <location>
        <begin position="169"/>
        <end position="187"/>
    </location>
</feature>
<gene>
    <name evidence="12" type="ORF">LPC04_00605</name>
</gene>
<keyword evidence="3" id="KW-1003">Cell membrane</keyword>
<comment type="function">
    <text evidence="8">Part of the tripartite ATP-independent periplasmic (TRAP) transport system.</text>
</comment>
<evidence type="ECO:0000259" key="11">
    <source>
        <dbReference type="Pfam" id="PF06808"/>
    </source>
</evidence>
<accession>A0A9X1YM69</accession>
<evidence type="ECO:0000256" key="8">
    <source>
        <dbReference type="RuleBase" id="RU369079"/>
    </source>
</evidence>
<feature type="transmembrane region" description="Helical" evidence="9">
    <location>
        <begin position="618"/>
        <end position="638"/>
    </location>
</feature>
<sequence>MKPVRLDELPLATHDALGHALPEAANGPIVTQTTPQRGWLARIDRGLGWLVEVPAALLVVADIGVLLAGVVARFVLHSPLVWSDELASILFLWLAMFGAVIALRRGEHMRMTAIVARLSPGGRALMEAVATCACLAFLALVLRPAWQHASDEGDITTSALEISNLWREIAMPIGIALMGTFAILRLLREANAKHIVTALVIVGGLCAAFWLGRHAFDDLGRLNLLIFFVGVAAGSVLAGIPIAFAFGLGTFGYLALSTGTPMSVMVGRMDEGMSHLILLAVPLFVFLGQLLEATGMARAMVAFLAGLLGHVRGGLQYVLVGAMYLVSGISGAKAADMAAVAPALFPEMKARGADEGELVALLAATGAQTETVPPSLVLITIGSVTGVSIAALFTGGLLPALVLGLILCAVVGWRSRGEDLSGVPRTPWKKNIKLFAIAFPALALPFLIRAAVVGGVATATEVSTIGIAYALIVGAAIYRQMKWRNLGRMLVGTAALSGAILLIIGTATAMAWGLTQSGFSGWLATTMAGLPGGAPMFMAVSILAFVVLGSVLEGIPAMVLFGPLLFPIARQLGINDVHYAMVATLAMGLGLFAPPLGVGYYSACAIARVNPDRGIRPLMGYMAALLIGTIIVAAVPWLSTGFL</sequence>
<feature type="transmembrane region" description="Helical" evidence="9">
    <location>
        <begin position="534"/>
        <end position="565"/>
    </location>
</feature>
<evidence type="ECO:0000256" key="1">
    <source>
        <dbReference type="ARBA" id="ARBA00004429"/>
    </source>
</evidence>
<dbReference type="GO" id="GO:0022857">
    <property type="term" value="F:transmembrane transporter activity"/>
    <property type="evidence" value="ECO:0007669"/>
    <property type="project" value="UniProtKB-UniRule"/>
</dbReference>
<evidence type="ECO:0000256" key="9">
    <source>
        <dbReference type="SAM" id="Phobius"/>
    </source>
</evidence>
<feature type="transmembrane region" description="Helical" evidence="9">
    <location>
        <begin position="387"/>
        <end position="413"/>
    </location>
</feature>
<dbReference type="InterPro" id="IPR010656">
    <property type="entry name" value="DctM"/>
</dbReference>
<dbReference type="Pfam" id="PF06808">
    <property type="entry name" value="DctM"/>
    <property type="match status" value="1"/>
</dbReference>
<dbReference type="PANTHER" id="PTHR33362:SF2">
    <property type="entry name" value="TRAP TRANSPORTER LARGE PERMEASE PROTEIN"/>
    <property type="match status" value="1"/>
</dbReference>
<feature type="transmembrane region" description="Helical" evidence="9">
    <location>
        <begin position="124"/>
        <end position="142"/>
    </location>
</feature>
<evidence type="ECO:0000256" key="2">
    <source>
        <dbReference type="ARBA" id="ARBA00022448"/>
    </source>
</evidence>
<dbReference type="Proteomes" id="UP001139353">
    <property type="component" value="Unassembled WGS sequence"/>
</dbReference>
<organism evidence="12 13">
    <name type="scientific">Scleromatobacter humisilvae</name>
    <dbReference type="NCBI Taxonomy" id="2897159"/>
    <lineage>
        <taxon>Bacteria</taxon>
        <taxon>Pseudomonadati</taxon>
        <taxon>Pseudomonadota</taxon>
        <taxon>Betaproteobacteria</taxon>
        <taxon>Burkholderiales</taxon>
        <taxon>Sphaerotilaceae</taxon>
        <taxon>Scleromatobacter</taxon>
    </lineage>
</organism>
<feature type="domain" description="Tripartite ATP-independent periplasmic transporters DctQ component" evidence="10">
    <location>
        <begin position="63"/>
        <end position="190"/>
    </location>
</feature>
<feature type="transmembrane region" description="Helical" evidence="9">
    <location>
        <begin position="224"/>
        <end position="256"/>
    </location>
</feature>
<keyword evidence="2 8" id="KW-0813">Transport</keyword>
<feature type="transmembrane region" description="Helical" evidence="9">
    <location>
        <begin position="86"/>
        <end position="103"/>
    </location>
</feature>
<evidence type="ECO:0000259" key="10">
    <source>
        <dbReference type="Pfam" id="PF04290"/>
    </source>
</evidence>
<dbReference type="RefSeq" id="WP_275680235.1">
    <property type="nucleotide sequence ID" value="NZ_JAJLJH010000001.1"/>
</dbReference>
<dbReference type="EMBL" id="JAJLJH010000001">
    <property type="protein sequence ID" value="MCK9684201.1"/>
    <property type="molecule type" value="Genomic_DNA"/>
</dbReference>
<feature type="transmembrane region" description="Helical" evidence="9">
    <location>
        <begin position="490"/>
        <end position="514"/>
    </location>
</feature>
<feature type="transmembrane region" description="Helical" evidence="9">
    <location>
        <begin position="462"/>
        <end position="478"/>
    </location>
</feature>
<keyword evidence="5 9" id="KW-0812">Transmembrane</keyword>
<evidence type="ECO:0000256" key="3">
    <source>
        <dbReference type="ARBA" id="ARBA00022475"/>
    </source>
</evidence>
<dbReference type="AlphaFoldDB" id="A0A9X1YM69"/>
<evidence type="ECO:0000256" key="5">
    <source>
        <dbReference type="ARBA" id="ARBA00022692"/>
    </source>
</evidence>
<keyword evidence="13" id="KW-1185">Reference proteome</keyword>
<feature type="transmembrane region" description="Helical" evidence="9">
    <location>
        <begin position="317"/>
        <end position="346"/>
    </location>
</feature>
<comment type="subcellular location">
    <subcellularLocation>
        <location evidence="1 8">Cell inner membrane</location>
        <topology evidence="1 8">Multi-pass membrane protein</topology>
    </subcellularLocation>
</comment>
<feature type="transmembrane region" description="Helical" evidence="9">
    <location>
        <begin position="276"/>
        <end position="297"/>
    </location>
</feature>
<keyword evidence="4 8" id="KW-0997">Cell inner membrane</keyword>
<feature type="transmembrane region" description="Helical" evidence="9">
    <location>
        <begin position="434"/>
        <end position="456"/>
    </location>
</feature>
<comment type="caution">
    <text evidence="12">The sequence shown here is derived from an EMBL/GenBank/DDBJ whole genome shotgun (WGS) entry which is preliminary data.</text>
</comment>
<dbReference type="InterPro" id="IPR055348">
    <property type="entry name" value="DctQ"/>
</dbReference>
<keyword evidence="7 9" id="KW-0472">Membrane</keyword>
<name>A0A9X1YM69_9BURK</name>